<dbReference type="EMBL" id="RZGR01000033">
    <property type="protein sequence ID" value="RUQ81720.1"/>
    <property type="molecule type" value="Genomic_DNA"/>
</dbReference>
<evidence type="ECO:0000313" key="2">
    <source>
        <dbReference type="Proteomes" id="UP000288012"/>
    </source>
</evidence>
<dbReference type="AlphaFoldDB" id="A0A3S0VMC7"/>
<dbReference type="SUPFAM" id="SSF51445">
    <property type="entry name" value="(Trans)glycosidases"/>
    <property type="match status" value="1"/>
</dbReference>
<keyword evidence="2" id="KW-1185">Reference proteome</keyword>
<dbReference type="RefSeq" id="WP_127111456.1">
    <property type="nucleotide sequence ID" value="NZ_RZGR01000033.1"/>
</dbReference>
<organism evidence="1 2">
    <name type="scientific">Legionella septentrionalis</name>
    <dbReference type="NCBI Taxonomy" id="2498109"/>
    <lineage>
        <taxon>Bacteria</taxon>
        <taxon>Pseudomonadati</taxon>
        <taxon>Pseudomonadota</taxon>
        <taxon>Gammaproteobacteria</taxon>
        <taxon>Legionellales</taxon>
        <taxon>Legionellaceae</taxon>
        <taxon>Legionella</taxon>
    </lineage>
</organism>
<dbReference type="InterPro" id="IPR017853">
    <property type="entry name" value="GH"/>
</dbReference>
<comment type="caution">
    <text evidence="1">The sequence shown here is derived from an EMBL/GenBank/DDBJ whole genome shotgun (WGS) entry which is preliminary data.</text>
</comment>
<dbReference type="Proteomes" id="UP000288012">
    <property type="component" value="Unassembled WGS sequence"/>
</dbReference>
<evidence type="ECO:0000313" key="1">
    <source>
        <dbReference type="EMBL" id="RUQ81720.1"/>
    </source>
</evidence>
<name>A0A3S0VMC7_9GAMM</name>
<reference evidence="1 2" key="1">
    <citation type="submission" date="2018-12" db="EMBL/GenBank/DDBJ databases">
        <title>Legionella sp,whole genome shotgun sequence.</title>
        <authorList>
            <person name="Wu H."/>
        </authorList>
    </citation>
    <scope>NUCLEOTIDE SEQUENCE [LARGE SCALE GENOMIC DNA]</scope>
    <source>
        <strain evidence="2">km714</strain>
    </source>
</reference>
<gene>
    <name evidence="1" type="ORF">EKM59_09665</name>
</gene>
<sequence>MITGYYIFAGNGDYHNLAGNREPEWTVNWDFKQWKQFVDDLADKNINLLMIYLNGHSLPYKSQAYPELSDSGHPNVKDEFFPKLFSYIRSKNIQLVAVITTTGHAGKFSELNPNVKIVTNYIDENLESALISFPEHLRKGKIKKVMGQAQLGYGVVCHNKPKARRYAVGIISEILKKYGRFFSGVAIHPPESLFGCQCRFCGNALLTLHGKSIEFASQNELRRFFITSYLQFQKEIIFKLLPDSKLYTFTIPWLFEENIVLMCSYIPKHVTIIDWDYNLAPKRLAELAARLNAYLSTDHEVLFMPTAGFSFDTSSNIEEQIQAVHKQIKAARNTDISGIISFLGPKLSCYMEETAGNEI</sequence>
<protein>
    <submittedName>
        <fullName evidence="1">Uncharacterized protein</fullName>
    </submittedName>
</protein>
<dbReference type="Gene3D" id="3.20.20.80">
    <property type="entry name" value="Glycosidases"/>
    <property type="match status" value="1"/>
</dbReference>
<proteinExistence type="predicted"/>
<accession>A0A3S0VMC7</accession>